<keyword evidence="3" id="KW-1185">Reference proteome</keyword>
<sequence>MNTQYHSEQLIRIDNLIRTILIGKASNQQIKEAIILVSPDLEFNLSEDLEYAATIQIYSEVLDLLKHKYGISSNSMDLNSMDIAHFICYVLNQFQRIDLEDDRFARQELRNRESLEIYLRQLLKHYARLLFVRVDFAIQQQYQSEIDIKQFHSLMKKMSNRYSNRDGCFSGLQGFAWAIEQGETKGFHCHVLLIYDGSKHQNDFGIGLAVSQYWHQLTEGRGSCFISNAPDYKAQFEEQGRLGIGMIHRCQPLQVENAIKSAIYLVNPEKKYQNLRVRVPRMRTFNHGSFNVHWRRGKVGQSIKVCNLELI</sequence>
<evidence type="ECO:0000313" key="3">
    <source>
        <dbReference type="Proteomes" id="UP001278188"/>
    </source>
</evidence>
<accession>A0ABU3WBX4</accession>
<comment type="caution">
    <text evidence="2">The sequence shown here is derived from an EMBL/GenBank/DDBJ whole genome shotgun (WGS) entry which is preliminary data.</text>
</comment>
<dbReference type="InterPro" id="IPR057271">
    <property type="entry name" value="YagK_YfjJ_C"/>
</dbReference>
<protein>
    <submittedName>
        <fullName evidence="2">Inovirus-type Gp2 protein</fullName>
    </submittedName>
</protein>
<name>A0ABU3WBX4_9GAMM</name>
<evidence type="ECO:0000313" key="2">
    <source>
        <dbReference type="EMBL" id="MDV2467812.1"/>
    </source>
</evidence>
<dbReference type="Pfam" id="PF11726">
    <property type="entry name" value="YagK_YfjJ_C"/>
    <property type="match status" value="1"/>
</dbReference>
<evidence type="ECO:0000259" key="1">
    <source>
        <dbReference type="Pfam" id="PF11726"/>
    </source>
</evidence>
<dbReference type="EMBL" id="JASVDY010000001">
    <property type="protein sequence ID" value="MDV2467812.1"/>
    <property type="molecule type" value="Genomic_DNA"/>
</dbReference>
<reference evidence="2 3" key="1">
    <citation type="submission" date="2023-06" db="EMBL/GenBank/DDBJ databases">
        <title>Genomic Analysis of Acinetobacter Strains Recovered from South Australian Aquatic Samples provides Insights into the Circulation of Antibiotic Resistance determinants in the Environment.</title>
        <authorList>
            <person name="Tobin L."/>
            <person name="Jarocki V.M."/>
            <person name="Kenyon J."/>
            <person name="Drigo B."/>
            <person name="Donner E."/>
            <person name="Djordjevic S.P."/>
            <person name="Hamidian M."/>
        </authorList>
    </citation>
    <scope>NUCLEOTIDE SEQUENCE [LARGE SCALE GENOMIC DNA]</scope>
    <source>
        <strain evidence="2 3">SAAc652</strain>
    </source>
</reference>
<organism evidence="2 3">
    <name type="scientific">Acinetobacter chinensis</name>
    <dbReference type="NCBI Taxonomy" id="2004650"/>
    <lineage>
        <taxon>Bacteria</taxon>
        <taxon>Pseudomonadati</taxon>
        <taxon>Pseudomonadota</taxon>
        <taxon>Gammaproteobacteria</taxon>
        <taxon>Moraxellales</taxon>
        <taxon>Moraxellaceae</taxon>
        <taxon>Acinetobacter</taxon>
    </lineage>
</organism>
<proteinExistence type="predicted"/>
<feature type="domain" description="YagK/YfjJ C-terminal" evidence="1">
    <location>
        <begin position="123"/>
        <end position="201"/>
    </location>
</feature>
<dbReference type="RefSeq" id="WP_317081584.1">
    <property type="nucleotide sequence ID" value="NZ_JASVDY010000001.1"/>
</dbReference>
<dbReference type="Proteomes" id="UP001278188">
    <property type="component" value="Unassembled WGS sequence"/>
</dbReference>
<gene>
    <name evidence="2" type="ORF">QR674_02315</name>
</gene>